<gene>
    <name evidence="2" type="primary">AlNc14C137G7143</name>
    <name evidence="2" type="ORF">ALNC14_080540</name>
</gene>
<dbReference type="HOGENOM" id="CLU_1941992_0_0_1"/>
<keyword evidence="1" id="KW-0472">Membrane</keyword>
<evidence type="ECO:0000313" key="2">
    <source>
        <dbReference type="EMBL" id="CCA21911.1"/>
    </source>
</evidence>
<proteinExistence type="predicted"/>
<dbReference type="EMBL" id="FR824182">
    <property type="protein sequence ID" value="CCA21911.1"/>
    <property type="molecule type" value="Genomic_DNA"/>
</dbReference>
<reference evidence="2" key="1">
    <citation type="journal article" date="2011" name="PLoS Biol.">
        <title>Gene gain and loss during evolution of obligate parasitism in the white rust pathogen of Arabidopsis thaliana.</title>
        <authorList>
            <person name="Kemen E."/>
            <person name="Gardiner A."/>
            <person name="Schultz-Larsen T."/>
            <person name="Kemen A.C."/>
            <person name="Balmuth A.L."/>
            <person name="Robert-Seilaniantz A."/>
            <person name="Bailey K."/>
            <person name="Holub E."/>
            <person name="Studholme D.J."/>
            <person name="Maclean D."/>
            <person name="Jones J.D."/>
        </authorList>
    </citation>
    <scope>NUCLEOTIDE SEQUENCE</scope>
</reference>
<name>F0WKV4_9STRA</name>
<sequence length="130" mass="14821">MIALITFEARSLPKTYPFHVVTVFLCSIIARFKKASYTKTADIQHNSVQKPPNRVPHPTRNSSIVLSDEAASFTMNNTRDLIRRGTGLYNEENKEKAVETSSRYTRQAVPEYQLAFSLRAQMYHALEANL</sequence>
<accession>F0WKV4</accession>
<evidence type="ECO:0000256" key="1">
    <source>
        <dbReference type="SAM" id="Phobius"/>
    </source>
</evidence>
<reference evidence="2" key="2">
    <citation type="submission" date="2011-02" db="EMBL/GenBank/DDBJ databases">
        <authorList>
            <person name="MacLean D."/>
        </authorList>
    </citation>
    <scope>NUCLEOTIDE SEQUENCE</scope>
</reference>
<feature type="transmembrane region" description="Helical" evidence="1">
    <location>
        <begin position="16"/>
        <end position="32"/>
    </location>
</feature>
<keyword evidence="1" id="KW-1133">Transmembrane helix</keyword>
<keyword evidence="1" id="KW-0812">Transmembrane</keyword>
<dbReference type="AlphaFoldDB" id="F0WKV4"/>
<organism evidence="2">
    <name type="scientific">Albugo laibachii Nc14</name>
    <dbReference type="NCBI Taxonomy" id="890382"/>
    <lineage>
        <taxon>Eukaryota</taxon>
        <taxon>Sar</taxon>
        <taxon>Stramenopiles</taxon>
        <taxon>Oomycota</taxon>
        <taxon>Peronosporomycetes</taxon>
        <taxon>Albuginales</taxon>
        <taxon>Albuginaceae</taxon>
        <taxon>Albugo</taxon>
    </lineage>
</organism>
<protein>
    <submittedName>
        <fullName evidence="2">AlNc14C137G7143 protein</fullName>
    </submittedName>
</protein>